<keyword evidence="6" id="KW-0732">Signal</keyword>
<organism evidence="7 8">
    <name type="scientific">Papaver somniferum</name>
    <name type="common">Opium poppy</name>
    <dbReference type="NCBI Taxonomy" id="3469"/>
    <lineage>
        <taxon>Eukaryota</taxon>
        <taxon>Viridiplantae</taxon>
        <taxon>Streptophyta</taxon>
        <taxon>Embryophyta</taxon>
        <taxon>Tracheophyta</taxon>
        <taxon>Spermatophyta</taxon>
        <taxon>Magnoliopsida</taxon>
        <taxon>Ranunculales</taxon>
        <taxon>Papaveraceae</taxon>
        <taxon>Papaveroideae</taxon>
        <taxon>Papaver</taxon>
    </lineage>
</organism>
<dbReference type="GO" id="GO:0031490">
    <property type="term" value="F:chromatin DNA binding"/>
    <property type="evidence" value="ECO:0007669"/>
    <property type="project" value="TreeGrafter"/>
</dbReference>
<dbReference type="GO" id="GO:0046872">
    <property type="term" value="F:metal ion binding"/>
    <property type="evidence" value="ECO:0007669"/>
    <property type="project" value="UniProtKB-KW"/>
</dbReference>
<comment type="similarity">
    <text evidence="2">Belongs to the JARID1 histone demethylase family.</text>
</comment>
<evidence type="ECO:0000256" key="5">
    <source>
        <dbReference type="SAM" id="MobiDB-lite"/>
    </source>
</evidence>
<dbReference type="EMBL" id="CM010725">
    <property type="protein sequence ID" value="RZC84302.1"/>
    <property type="molecule type" value="Genomic_DNA"/>
</dbReference>
<keyword evidence="8" id="KW-1185">Reference proteome</keyword>
<dbReference type="PANTHER" id="PTHR12549">
    <property type="entry name" value="JMJC DOMAIN-CONTAINING HISTONE DEMETHYLATION PROTEIN"/>
    <property type="match status" value="1"/>
</dbReference>
<evidence type="ECO:0000256" key="4">
    <source>
        <dbReference type="ARBA" id="ARBA00023242"/>
    </source>
</evidence>
<feature type="region of interest" description="Disordered" evidence="5">
    <location>
        <begin position="318"/>
        <end position="344"/>
    </location>
</feature>
<evidence type="ECO:0000313" key="7">
    <source>
        <dbReference type="EMBL" id="RZC84302.1"/>
    </source>
</evidence>
<evidence type="ECO:0000256" key="3">
    <source>
        <dbReference type="ARBA" id="ARBA00022723"/>
    </source>
</evidence>
<dbReference type="GO" id="GO:0000785">
    <property type="term" value="C:chromatin"/>
    <property type="evidence" value="ECO:0007669"/>
    <property type="project" value="TreeGrafter"/>
</dbReference>
<dbReference type="InterPro" id="IPR045109">
    <property type="entry name" value="LSDs-like"/>
</dbReference>
<accession>A0A4Y7LHV9</accession>
<dbReference type="PANTHER" id="PTHR12549:SF11">
    <property type="entry name" value="LYSINE-SPECIFIC DEMETHYLASE JMJ25"/>
    <property type="match status" value="1"/>
</dbReference>
<dbReference type="GO" id="GO:0032454">
    <property type="term" value="F:histone H3K9 demethylase activity"/>
    <property type="evidence" value="ECO:0007669"/>
    <property type="project" value="InterPro"/>
</dbReference>
<gene>
    <name evidence="7" type="ORF">C5167_047088</name>
</gene>
<feature type="chain" id="PRO_5021229108" description="B box-type domain-containing protein" evidence="6">
    <location>
        <begin position="24"/>
        <end position="372"/>
    </location>
</feature>
<keyword evidence="4" id="KW-0539">Nucleus</keyword>
<evidence type="ECO:0000256" key="2">
    <source>
        <dbReference type="ARBA" id="ARBA00006801"/>
    </source>
</evidence>
<keyword evidence="3" id="KW-0479">Metal-binding</keyword>
<dbReference type="Gene3D" id="2.60.120.650">
    <property type="entry name" value="Cupin"/>
    <property type="match status" value="1"/>
</dbReference>
<sequence length="372" mass="41733">MRSIVWLSFYFSGLNQFTWLVGSDNCQTLIVDLHRSCSNCSYDLCLSCFREIRDGMLPGGAKEKTEEYIDRGTPHMHAKELKPSKGLAKSSMRAKKTKPSKGQARLLKRATNEWKIVDTGSISCASCCSGILELKYILPDNCVSELVNRAEQISKQSIFDDPATPTQQRSCFNSVSDVDIDSSKLRRSVSQKGKNSNCLYSPEAKEIQHGDMENFQKHWVKGEPVIVRNVQELTSGLSWEPNVMCQALREKTTSRLMKGSEHLVSKAVDCMNLCKVEELRFLPRKHIAKEDKLEVKKMILSAVDRALNQLECHFKVPNGKHSSNSAGKLSPEQPIKGKASINPKAEPSKEAAIVEILKEVDFETTTFNDICQ</sequence>
<name>A0A4Y7LHV9_PAPSO</name>
<dbReference type="AlphaFoldDB" id="A0A4Y7LHV9"/>
<evidence type="ECO:0000256" key="1">
    <source>
        <dbReference type="ARBA" id="ARBA00004123"/>
    </source>
</evidence>
<dbReference type="Proteomes" id="UP000316621">
    <property type="component" value="Chromosome 11"/>
</dbReference>
<protein>
    <recommendedName>
        <fullName evidence="9">B box-type domain-containing protein</fullName>
    </recommendedName>
</protein>
<dbReference type="GO" id="GO:0003712">
    <property type="term" value="F:transcription coregulator activity"/>
    <property type="evidence" value="ECO:0007669"/>
    <property type="project" value="TreeGrafter"/>
</dbReference>
<feature type="signal peptide" evidence="6">
    <location>
        <begin position="1"/>
        <end position="23"/>
    </location>
</feature>
<feature type="region of interest" description="Disordered" evidence="5">
    <location>
        <begin position="80"/>
        <end position="103"/>
    </location>
</feature>
<dbReference type="GO" id="GO:0000118">
    <property type="term" value="C:histone deacetylase complex"/>
    <property type="evidence" value="ECO:0007669"/>
    <property type="project" value="TreeGrafter"/>
</dbReference>
<dbReference type="Gramene" id="RZC84302">
    <property type="protein sequence ID" value="RZC84302"/>
    <property type="gene ID" value="C5167_047088"/>
</dbReference>
<reference evidence="7 8" key="1">
    <citation type="journal article" date="2018" name="Science">
        <title>The opium poppy genome and morphinan production.</title>
        <authorList>
            <person name="Guo L."/>
            <person name="Winzer T."/>
            <person name="Yang X."/>
            <person name="Li Y."/>
            <person name="Ning Z."/>
            <person name="He Z."/>
            <person name="Teodor R."/>
            <person name="Lu Y."/>
            <person name="Bowser T.A."/>
            <person name="Graham I.A."/>
            <person name="Ye K."/>
        </authorList>
    </citation>
    <scope>NUCLEOTIDE SEQUENCE [LARGE SCALE GENOMIC DNA]</scope>
    <source>
        <strain evidence="8">cv. HN1</strain>
        <tissue evidence="7">Leaves</tissue>
    </source>
</reference>
<evidence type="ECO:0000313" key="8">
    <source>
        <dbReference type="Proteomes" id="UP000316621"/>
    </source>
</evidence>
<evidence type="ECO:0000256" key="6">
    <source>
        <dbReference type="SAM" id="SignalP"/>
    </source>
</evidence>
<comment type="subcellular location">
    <subcellularLocation>
        <location evidence="1">Nucleus</location>
    </subcellularLocation>
</comment>
<dbReference type="GO" id="GO:0006357">
    <property type="term" value="P:regulation of transcription by RNA polymerase II"/>
    <property type="evidence" value="ECO:0007669"/>
    <property type="project" value="TreeGrafter"/>
</dbReference>
<evidence type="ECO:0008006" key="9">
    <source>
        <dbReference type="Google" id="ProtNLM"/>
    </source>
</evidence>
<proteinExistence type="inferred from homology"/>